<dbReference type="Proteomes" id="UP000051254">
    <property type="component" value="Unassembled WGS sequence"/>
</dbReference>
<sequence>MKTLNWIVASSLLSVAVCLPARAQSSPALMLVEQQQLEVVVHRGQAAIDHVRAHAGRSLWLDVNDLALRLNQAQCTVIGRYVENGQYQVQPLKFSGLCNQLDRLTVIDANVLQATLRP</sequence>
<feature type="chain" id="PRO_5006392716" evidence="1">
    <location>
        <begin position="24"/>
        <end position="118"/>
    </location>
</feature>
<dbReference type="EMBL" id="LDJH01000011">
    <property type="protein sequence ID" value="KRG58342.1"/>
    <property type="molecule type" value="Genomic_DNA"/>
</dbReference>
<accession>A0A0R0BMZ7</accession>
<feature type="signal peptide" evidence="1">
    <location>
        <begin position="1"/>
        <end position="23"/>
    </location>
</feature>
<evidence type="ECO:0000313" key="3">
    <source>
        <dbReference type="Proteomes" id="UP000051254"/>
    </source>
</evidence>
<evidence type="ECO:0000313" key="2">
    <source>
        <dbReference type="EMBL" id="KRG58342.1"/>
    </source>
</evidence>
<organism evidence="2 3">
    <name type="scientific">Stenotrophomonas koreensis</name>
    <dbReference type="NCBI Taxonomy" id="266128"/>
    <lineage>
        <taxon>Bacteria</taxon>
        <taxon>Pseudomonadati</taxon>
        <taxon>Pseudomonadota</taxon>
        <taxon>Gammaproteobacteria</taxon>
        <taxon>Lysobacterales</taxon>
        <taxon>Lysobacteraceae</taxon>
        <taxon>Stenotrophomonas</taxon>
    </lineage>
</organism>
<proteinExistence type="predicted"/>
<name>A0A0R0BMZ7_9GAMM</name>
<dbReference type="PATRIC" id="fig|266128.3.peg.221"/>
<keyword evidence="3" id="KW-1185">Reference proteome</keyword>
<reference evidence="2 3" key="1">
    <citation type="submission" date="2015-05" db="EMBL/GenBank/DDBJ databases">
        <title>Genome sequencing and analysis of members of genus Stenotrophomonas.</title>
        <authorList>
            <person name="Patil P.P."/>
            <person name="Midha S."/>
            <person name="Patil P.B."/>
        </authorList>
    </citation>
    <scope>NUCLEOTIDE SEQUENCE [LARGE SCALE GENOMIC DNA]</scope>
    <source>
        <strain evidence="2 3">DSM 17805</strain>
    </source>
</reference>
<dbReference type="STRING" id="266128.ABB25_06745"/>
<protein>
    <submittedName>
        <fullName evidence="2">Uncharacterized protein</fullName>
    </submittedName>
</protein>
<evidence type="ECO:0000256" key="1">
    <source>
        <dbReference type="SAM" id="SignalP"/>
    </source>
</evidence>
<comment type="caution">
    <text evidence="2">The sequence shown here is derived from an EMBL/GenBank/DDBJ whole genome shotgun (WGS) entry which is preliminary data.</text>
</comment>
<gene>
    <name evidence="2" type="ORF">ABB25_06745</name>
</gene>
<dbReference type="AlphaFoldDB" id="A0A0R0BMZ7"/>
<dbReference type="RefSeq" id="WP_057665216.1">
    <property type="nucleotide sequence ID" value="NZ_LDJH01000011.1"/>
</dbReference>
<keyword evidence="1" id="KW-0732">Signal</keyword>